<proteinExistence type="predicted"/>
<dbReference type="RefSeq" id="XP_003646426.1">
    <property type="nucleotide sequence ID" value="XM_003646378.1"/>
</dbReference>
<dbReference type="OrthoDB" id="2152680at2759"/>
<accession>G8JS87</accession>
<dbReference type="InterPro" id="IPR018626">
    <property type="entry name" value="LCHN/Anr2"/>
</dbReference>
<dbReference type="Proteomes" id="UP000006790">
    <property type="component" value="Chromosome 4"/>
</dbReference>
<evidence type="ECO:0000313" key="3">
    <source>
        <dbReference type="Proteomes" id="UP000006790"/>
    </source>
</evidence>
<dbReference type="GO" id="GO:0005811">
    <property type="term" value="C:lipid droplet"/>
    <property type="evidence" value="ECO:0007669"/>
    <property type="project" value="TreeGrafter"/>
</dbReference>
<gene>
    <name evidence="2" type="ordered locus">Ecym_4576</name>
</gene>
<dbReference type="Pfam" id="PF09804">
    <property type="entry name" value="DENND11"/>
    <property type="match status" value="1"/>
</dbReference>
<sequence>MSYSPVLYHSEYEGFQLHYPTYKIPLIAMCLTKFDVKKGNTVLWKASNSSEVDLSNIEFKTLPSGIHEREQDFINFVIPKKNGDLYYGIALFSQNGLQMVKQVATSHIDRTKVEMYSLAVIVDPRSMEEDFSESKFYRVKPNFYTCVNEYMDDLSNLLKNWTANSNLEGLEHYYAANKGPSNSSPLYPALSTSKMRPLSVNSSPNYVRTGDHKMDAETYKPQKSWLYLLPELVEQIGPLIFTLWKSCLLRERILIVNEHGESFERCNALIYCLSVLSSIPERLEREIPHNMQQLQTLYTIGITDLDYLSELVSAALTRATDDNYALPNYISSTGDEILAQRDDLFDLVFMFSNGMECVALRHGDPIKATPQEWGLFQHVSNHYLNREYGDSKLLCYLSNVEPLSWSQYIIDSLYWWTTAGYLQPSYHQRHLTEDYDPVIEKDELEVMFGLVEYFHNRTTFLYERLSRLIDRSDGDEDKIVISPFSLVECGLDCFSSQDYAFIKTLGEKWFKKHIDVRSVDLSLCC</sequence>
<dbReference type="PANTHER" id="PTHR28153:SF1">
    <property type="entry name" value="DUF4484 DOMAIN-CONTAINING PROTEIN"/>
    <property type="match status" value="1"/>
</dbReference>
<dbReference type="AlphaFoldDB" id="G8JS87"/>
<organism evidence="2 3">
    <name type="scientific">Eremothecium cymbalariae (strain CBS 270.75 / DBVPG 7215 / KCTC 17166 / NRRL Y-17582)</name>
    <name type="common">Yeast</name>
    <dbReference type="NCBI Taxonomy" id="931890"/>
    <lineage>
        <taxon>Eukaryota</taxon>
        <taxon>Fungi</taxon>
        <taxon>Dikarya</taxon>
        <taxon>Ascomycota</taxon>
        <taxon>Saccharomycotina</taxon>
        <taxon>Saccharomycetes</taxon>
        <taxon>Saccharomycetales</taxon>
        <taxon>Saccharomycetaceae</taxon>
        <taxon>Eremothecium</taxon>
    </lineage>
</organism>
<evidence type="ECO:0000259" key="1">
    <source>
        <dbReference type="Pfam" id="PF14831"/>
    </source>
</evidence>
<reference evidence="3" key="1">
    <citation type="journal article" date="2012" name="G3 (Bethesda)">
        <title>Pichia sorbitophila, an interspecies yeast hybrid reveals early steps of genome resolution following polyploidization.</title>
        <authorList>
            <person name="Leh Louis V."/>
            <person name="Despons L."/>
            <person name="Friedrich A."/>
            <person name="Martin T."/>
            <person name="Durrens P."/>
            <person name="Casaregola S."/>
            <person name="Neuveglise C."/>
            <person name="Fairhead C."/>
            <person name="Marck C."/>
            <person name="Cruz J.A."/>
            <person name="Straub M.L."/>
            <person name="Kugler V."/>
            <person name="Sacerdot C."/>
            <person name="Uzunov Z."/>
            <person name="Thierry A."/>
            <person name="Weiss S."/>
            <person name="Bleykasten C."/>
            <person name="De Montigny J."/>
            <person name="Jacques N."/>
            <person name="Jung P."/>
            <person name="Lemaire M."/>
            <person name="Mallet S."/>
            <person name="Morel G."/>
            <person name="Richard G.F."/>
            <person name="Sarkar A."/>
            <person name="Savel G."/>
            <person name="Schacherer J."/>
            <person name="Seret M.L."/>
            <person name="Talla E."/>
            <person name="Samson G."/>
            <person name="Jubin C."/>
            <person name="Poulain J."/>
            <person name="Vacherie B."/>
            <person name="Barbe V."/>
            <person name="Pelletier E."/>
            <person name="Sherman D.J."/>
            <person name="Westhof E."/>
            <person name="Weissenbach J."/>
            <person name="Baret P.V."/>
            <person name="Wincker P."/>
            <person name="Gaillardin C."/>
            <person name="Dujon B."/>
            <person name="Souciet J.L."/>
        </authorList>
    </citation>
    <scope>NUCLEOTIDE SEQUENCE [LARGE SCALE GENOMIC DNA]</scope>
    <source>
        <strain evidence="3">CBS 270.75 / DBVPG 7215 / KCTC 17166 / NRRL Y-17582</strain>
    </source>
</reference>
<dbReference type="PANTHER" id="PTHR28153">
    <property type="entry name" value="PROTEIN, PUTATIVE-RELATED"/>
    <property type="match status" value="1"/>
</dbReference>
<dbReference type="KEGG" id="erc:Ecym_4576"/>
<dbReference type="eggNOG" id="KOG4704">
    <property type="taxonomic scope" value="Eukaryota"/>
</dbReference>
<name>G8JS87_ERECY</name>
<feature type="domain" description="DUF4484" evidence="1">
    <location>
        <begin position="475"/>
        <end position="524"/>
    </location>
</feature>
<dbReference type="Pfam" id="PF14831">
    <property type="entry name" value="DUF4484"/>
    <property type="match status" value="1"/>
</dbReference>
<dbReference type="HOGENOM" id="CLU_019791_0_0_1"/>
<dbReference type="InParanoid" id="G8JS87"/>
<evidence type="ECO:0000313" key="2">
    <source>
        <dbReference type="EMBL" id="AET39609.1"/>
    </source>
</evidence>
<protein>
    <recommendedName>
        <fullName evidence="1">DUF4484 domain-containing protein</fullName>
    </recommendedName>
</protein>
<dbReference type="InterPro" id="IPR028115">
    <property type="entry name" value="DUF4484"/>
</dbReference>
<dbReference type="GeneID" id="11471627"/>
<keyword evidence="3" id="KW-1185">Reference proteome</keyword>
<dbReference type="EMBL" id="CP002500">
    <property type="protein sequence ID" value="AET39609.1"/>
    <property type="molecule type" value="Genomic_DNA"/>
</dbReference>
<dbReference type="InterPro" id="IPR053056">
    <property type="entry name" value="Lipid_Metab_Assoc_Protein"/>
</dbReference>
<dbReference type="FunCoup" id="G8JS87">
    <property type="interactions" value="32"/>
</dbReference>
<dbReference type="OMA" id="GYTIVWK"/>
<dbReference type="STRING" id="931890.G8JS87"/>